<keyword evidence="1" id="KW-1133">Transmembrane helix</keyword>
<organism evidence="2 3">
    <name type="scientific">Methylobacterium soli</name>
    <dbReference type="NCBI Taxonomy" id="553447"/>
    <lineage>
        <taxon>Bacteria</taxon>
        <taxon>Pseudomonadati</taxon>
        <taxon>Pseudomonadota</taxon>
        <taxon>Alphaproteobacteria</taxon>
        <taxon>Hyphomicrobiales</taxon>
        <taxon>Methylobacteriaceae</taxon>
        <taxon>Methylobacterium</taxon>
    </lineage>
</organism>
<feature type="transmembrane region" description="Helical" evidence="1">
    <location>
        <begin position="21"/>
        <end position="45"/>
    </location>
</feature>
<evidence type="ECO:0000313" key="2">
    <source>
        <dbReference type="EMBL" id="KAB1080272.1"/>
    </source>
</evidence>
<feature type="transmembrane region" description="Helical" evidence="1">
    <location>
        <begin position="220"/>
        <end position="244"/>
    </location>
</feature>
<feature type="transmembrane region" description="Helical" evidence="1">
    <location>
        <begin position="65"/>
        <end position="87"/>
    </location>
</feature>
<feature type="transmembrane region" description="Helical" evidence="1">
    <location>
        <begin position="365"/>
        <end position="388"/>
    </location>
</feature>
<dbReference type="Pfam" id="PF16933">
    <property type="entry name" value="PelG"/>
    <property type="match status" value="1"/>
</dbReference>
<name>A0A6L3T132_9HYPH</name>
<reference evidence="2 3" key="1">
    <citation type="submission" date="2019-09" db="EMBL/GenBank/DDBJ databases">
        <title>YIM 48816 draft genome.</title>
        <authorList>
            <person name="Jiang L."/>
        </authorList>
    </citation>
    <scope>NUCLEOTIDE SEQUENCE [LARGE SCALE GENOMIC DNA]</scope>
    <source>
        <strain evidence="2 3">YIM 48816</strain>
    </source>
</reference>
<gene>
    <name evidence="2" type="ORF">F6X53_06100</name>
</gene>
<feature type="transmembrane region" description="Helical" evidence="1">
    <location>
        <begin position="99"/>
        <end position="124"/>
    </location>
</feature>
<keyword evidence="1" id="KW-0472">Membrane</keyword>
<sequence length="489" mass="53661">MAGIGFTLERMTCGRSLSSTIGAYIYAAFLVAGPWIFTVISIGGMSLATCSSEDCPDLQVFRSVIIYNSFVCAILSSPIAFVCTRFVSDQIWMKRYESVTFAFVAGLVLFSVCALALAMPFYAFATTLTGIEVLSALQNLMLMGAAWLLIPFLGALRSHVAVTFAFGLGSGVMIGSILLAPAAEPVHLLFAFNAGLCLIDFILTWCLVREYGLRLVPDPALLRTALTYWELPLIGLTYALGLWIDKLVMWTSSPVGIVRVAGALDTMPNYDTPMFWAQLAAIPILAVFFVHVETNFFRLCREFYGSLANHVSRRQLMLMMSRLYRFVMAKLFGLFVALTAIGLIAILTSFVAIEPLGLRASQMGILRVALTGMVFQTSAMFCFVFLLYFDLKRQALLISLTYLVTNGGFTAALLPLGFPFFGYGNMLASATTFLVALLVLGRELPWLHFHVFVTNNTSLHPAAVAVRPRPRALGLRLRRPRAAQRPGSA</sequence>
<keyword evidence="1" id="KW-0812">Transmembrane</keyword>
<proteinExistence type="predicted"/>
<evidence type="ECO:0000256" key="1">
    <source>
        <dbReference type="SAM" id="Phobius"/>
    </source>
</evidence>
<feature type="transmembrane region" description="Helical" evidence="1">
    <location>
        <begin position="160"/>
        <end position="180"/>
    </location>
</feature>
<feature type="transmembrane region" description="Helical" evidence="1">
    <location>
        <begin position="420"/>
        <end position="440"/>
    </location>
</feature>
<dbReference type="AlphaFoldDB" id="A0A6L3T132"/>
<dbReference type="Proteomes" id="UP000474159">
    <property type="component" value="Unassembled WGS sequence"/>
</dbReference>
<feature type="transmembrane region" description="Helical" evidence="1">
    <location>
        <begin position="395"/>
        <end position="414"/>
    </location>
</feature>
<dbReference type="EMBL" id="VZZK01000005">
    <property type="protein sequence ID" value="KAB1080272.1"/>
    <property type="molecule type" value="Genomic_DNA"/>
</dbReference>
<feature type="transmembrane region" description="Helical" evidence="1">
    <location>
        <begin position="323"/>
        <end position="353"/>
    </location>
</feature>
<dbReference type="RefSeq" id="WP_150998288.1">
    <property type="nucleotide sequence ID" value="NZ_BPQY01000153.1"/>
</dbReference>
<dbReference type="OrthoDB" id="37830at2"/>
<comment type="caution">
    <text evidence="2">The sequence shown here is derived from an EMBL/GenBank/DDBJ whole genome shotgun (WGS) entry which is preliminary data.</text>
</comment>
<protein>
    <recommendedName>
        <fullName evidence="4">Exopolysaccharide Pel transporter PelG</fullName>
    </recommendedName>
</protein>
<dbReference type="InterPro" id="IPR031617">
    <property type="entry name" value="PelG"/>
</dbReference>
<accession>A0A6L3T132</accession>
<evidence type="ECO:0008006" key="4">
    <source>
        <dbReference type="Google" id="ProtNLM"/>
    </source>
</evidence>
<feature type="transmembrane region" description="Helical" evidence="1">
    <location>
        <begin position="274"/>
        <end position="292"/>
    </location>
</feature>
<feature type="transmembrane region" description="Helical" evidence="1">
    <location>
        <begin position="136"/>
        <end position="153"/>
    </location>
</feature>
<feature type="transmembrane region" description="Helical" evidence="1">
    <location>
        <begin position="186"/>
        <end position="208"/>
    </location>
</feature>
<keyword evidence="3" id="KW-1185">Reference proteome</keyword>
<evidence type="ECO:0000313" key="3">
    <source>
        <dbReference type="Proteomes" id="UP000474159"/>
    </source>
</evidence>